<dbReference type="AlphaFoldDB" id="A0A8T8HWH9"/>
<reference evidence="2" key="1">
    <citation type="submission" date="2021-04" db="EMBL/GenBank/DDBJ databases">
        <title>Saccharothrix algeriensis WGS.</title>
        <authorList>
            <person name="Stuskova K."/>
            <person name="Hakalova E."/>
            <person name="Tebbal A.B."/>
            <person name="Eichmeier A."/>
        </authorList>
    </citation>
    <scope>NUCLEOTIDE SEQUENCE</scope>
    <source>
        <strain evidence="2">NRRL B-24137</strain>
    </source>
</reference>
<feature type="domain" description="Chorismate-utilising enzyme C-terminal" evidence="1">
    <location>
        <begin position="1"/>
        <end position="51"/>
    </location>
</feature>
<dbReference type="InterPro" id="IPR019999">
    <property type="entry name" value="Anth_synth_I-like"/>
</dbReference>
<gene>
    <name evidence="2" type="ORF">J7S33_23535</name>
</gene>
<dbReference type="GO" id="GO:0000162">
    <property type="term" value="P:L-tryptophan biosynthetic process"/>
    <property type="evidence" value="ECO:0007669"/>
    <property type="project" value="TreeGrafter"/>
</dbReference>
<dbReference type="PANTHER" id="PTHR11236:SF18">
    <property type="entry name" value="AMINODEOXYCHORISMATE SYNTHASE"/>
    <property type="match status" value="1"/>
</dbReference>
<dbReference type="Pfam" id="PF00425">
    <property type="entry name" value="Chorismate_bind"/>
    <property type="match status" value="1"/>
</dbReference>
<proteinExistence type="predicted"/>
<evidence type="ECO:0000259" key="1">
    <source>
        <dbReference type="Pfam" id="PF00425"/>
    </source>
</evidence>
<evidence type="ECO:0000313" key="2">
    <source>
        <dbReference type="EMBL" id="QTR02154.1"/>
    </source>
</evidence>
<name>A0A8T8HWH9_9PSEU</name>
<sequence>ALGYFSLSGTADFSIVIRTLVVDRDKVSFGVGGAVIALSDPAEEFEETAVKATALLGLLGAGFPGRR</sequence>
<dbReference type="GO" id="GO:0008153">
    <property type="term" value="P:4-aminobenzoate biosynthetic process"/>
    <property type="evidence" value="ECO:0007669"/>
    <property type="project" value="TreeGrafter"/>
</dbReference>
<organism evidence="2 3">
    <name type="scientific">Saccharothrix algeriensis</name>
    <dbReference type="NCBI Taxonomy" id="173560"/>
    <lineage>
        <taxon>Bacteria</taxon>
        <taxon>Bacillati</taxon>
        <taxon>Actinomycetota</taxon>
        <taxon>Actinomycetes</taxon>
        <taxon>Pseudonocardiales</taxon>
        <taxon>Pseudonocardiaceae</taxon>
        <taxon>Saccharothrix</taxon>
    </lineage>
</organism>
<dbReference type="Proteomes" id="UP000671828">
    <property type="component" value="Chromosome"/>
</dbReference>
<dbReference type="EMBL" id="CP072788">
    <property type="protein sequence ID" value="QTR02154.1"/>
    <property type="molecule type" value="Genomic_DNA"/>
</dbReference>
<accession>A0A8T8HWH9</accession>
<evidence type="ECO:0000313" key="3">
    <source>
        <dbReference type="Proteomes" id="UP000671828"/>
    </source>
</evidence>
<dbReference type="InterPro" id="IPR005801">
    <property type="entry name" value="ADC_synthase"/>
</dbReference>
<dbReference type="InterPro" id="IPR015890">
    <property type="entry name" value="Chorismate_C"/>
</dbReference>
<protein>
    <submittedName>
        <fullName evidence="2">Chorismate-binding protein</fullName>
    </submittedName>
</protein>
<dbReference type="GO" id="GO:0005737">
    <property type="term" value="C:cytoplasm"/>
    <property type="evidence" value="ECO:0007669"/>
    <property type="project" value="TreeGrafter"/>
</dbReference>
<dbReference type="Gene3D" id="3.60.120.10">
    <property type="entry name" value="Anthranilate synthase"/>
    <property type="match status" value="1"/>
</dbReference>
<dbReference type="GO" id="GO:0046820">
    <property type="term" value="F:4-amino-4-deoxychorismate synthase activity"/>
    <property type="evidence" value="ECO:0007669"/>
    <property type="project" value="TreeGrafter"/>
</dbReference>
<dbReference type="PANTHER" id="PTHR11236">
    <property type="entry name" value="AMINOBENZOATE/ANTHRANILATE SYNTHASE"/>
    <property type="match status" value="1"/>
</dbReference>
<dbReference type="SUPFAM" id="SSF56322">
    <property type="entry name" value="ADC synthase"/>
    <property type="match status" value="1"/>
</dbReference>
<feature type="non-terminal residue" evidence="2">
    <location>
        <position position="1"/>
    </location>
</feature>